<proteinExistence type="predicted"/>
<dbReference type="EMBL" id="JAXCGZ010023060">
    <property type="protein sequence ID" value="KAK7017948.1"/>
    <property type="molecule type" value="Genomic_DNA"/>
</dbReference>
<sequence>MTTLYPGRSLNLSNIEEGDDVYFECAIKANPWVYKIVWLHEGDTFSLQGHELCHNVSAGIIISNQSLVLQKIARMASGNYYCVASNIEGDDTPVCRPGQMMYHGAARFEQVNIPCHLDAHPKPLAFTWTFNNSGESVEIPKSHIRVLGTYSPVSYTPNTELDYGTLLCWGTNAVGKQKQPCIFHVFPAGIPDPVHNCSVYNLSVDIVHVRCSAGFDGGLTQTFILELYESHTNKLLANTTNIIPKFSVPGLPPGMSFTGVIYSTNAKGKGEQISLPVYTIKDMAERRTGKKLITLNLSRKE</sequence>
<dbReference type="AlphaFoldDB" id="A0AAN8WH38"/>
<dbReference type="PANTHER" id="PTHR23278">
    <property type="entry name" value="SIDESTEP PROTEIN"/>
    <property type="match status" value="1"/>
</dbReference>
<dbReference type="Gene3D" id="2.60.40.10">
    <property type="entry name" value="Immunoglobulins"/>
    <property type="match status" value="2"/>
</dbReference>
<evidence type="ECO:0000259" key="1">
    <source>
        <dbReference type="PROSITE" id="PS50835"/>
    </source>
</evidence>
<name>A0AAN8WH38_HALRR</name>
<dbReference type="SMART" id="SM00408">
    <property type="entry name" value="IGc2"/>
    <property type="match status" value="1"/>
</dbReference>
<evidence type="ECO:0000313" key="3">
    <source>
        <dbReference type="Proteomes" id="UP001381693"/>
    </source>
</evidence>
<dbReference type="Proteomes" id="UP001381693">
    <property type="component" value="Unassembled WGS sequence"/>
</dbReference>
<protein>
    <recommendedName>
        <fullName evidence="1">Ig-like domain-containing protein</fullName>
    </recommendedName>
</protein>
<gene>
    <name evidence="2" type="ORF">SK128_001501</name>
</gene>
<comment type="caution">
    <text evidence="2">The sequence shown here is derived from an EMBL/GenBank/DDBJ whole genome shotgun (WGS) entry which is preliminary data.</text>
</comment>
<feature type="domain" description="Ig-like" evidence="1">
    <location>
        <begin position="6"/>
        <end position="86"/>
    </location>
</feature>
<dbReference type="InterPro" id="IPR013783">
    <property type="entry name" value="Ig-like_fold"/>
</dbReference>
<dbReference type="PANTHER" id="PTHR23278:SF25">
    <property type="entry name" value="GH14967P"/>
    <property type="match status" value="1"/>
</dbReference>
<dbReference type="SUPFAM" id="SSF48726">
    <property type="entry name" value="Immunoglobulin"/>
    <property type="match status" value="2"/>
</dbReference>
<dbReference type="PROSITE" id="PS50835">
    <property type="entry name" value="IG_LIKE"/>
    <property type="match status" value="1"/>
</dbReference>
<organism evidence="2 3">
    <name type="scientific">Halocaridina rubra</name>
    <name type="common">Hawaiian red shrimp</name>
    <dbReference type="NCBI Taxonomy" id="373956"/>
    <lineage>
        <taxon>Eukaryota</taxon>
        <taxon>Metazoa</taxon>
        <taxon>Ecdysozoa</taxon>
        <taxon>Arthropoda</taxon>
        <taxon>Crustacea</taxon>
        <taxon>Multicrustacea</taxon>
        <taxon>Malacostraca</taxon>
        <taxon>Eumalacostraca</taxon>
        <taxon>Eucarida</taxon>
        <taxon>Decapoda</taxon>
        <taxon>Pleocyemata</taxon>
        <taxon>Caridea</taxon>
        <taxon>Atyoidea</taxon>
        <taxon>Atyidae</taxon>
        <taxon>Halocaridina</taxon>
    </lineage>
</organism>
<accession>A0AAN8WH38</accession>
<dbReference type="SUPFAM" id="SSF49265">
    <property type="entry name" value="Fibronectin type III"/>
    <property type="match status" value="1"/>
</dbReference>
<evidence type="ECO:0000313" key="2">
    <source>
        <dbReference type="EMBL" id="KAK7017948.1"/>
    </source>
</evidence>
<reference evidence="2 3" key="1">
    <citation type="submission" date="2023-11" db="EMBL/GenBank/DDBJ databases">
        <title>Halocaridina rubra genome assembly.</title>
        <authorList>
            <person name="Smith C."/>
        </authorList>
    </citation>
    <scope>NUCLEOTIDE SEQUENCE [LARGE SCALE GENOMIC DNA]</scope>
    <source>
        <strain evidence="2">EP-1</strain>
        <tissue evidence="2">Whole</tissue>
    </source>
</reference>
<dbReference type="InterPro" id="IPR003598">
    <property type="entry name" value="Ig_sub2"/>
</dbReference>
<dbReference type="InterPro" id="IPR036179">
    <property type="entry name" value="Ig-like_dom_sf"/>
</dbReference>
<dbReference type="InterPro" id="IPR007110">
    <property type="entry name" value="Ig-like_dom"/>
</dbReference>
<keyword evidence="3" id="KW-1185">Reference proteome</keyword>
<dbReference type="InterPro" id="IPR036116">
    <property type="entry name" value="FN3_sf"/>
</dbReference>
<dbReference type="Pfam" id="PF13927">
    <property type="entry name" value="Ig_3"/>
    <property type="match status" value="1"/>
</dbReference>